<dbReference type="FunFam" id="3.40.50.720:FF:000268">
    <property type="entry name" value="Malate dehydrogenase"/>
    <property type="match status" value="1"/>
</dbReference>
<dbReference type="Gene3D" id="3.40.50.720">
    <property type="entry name" value="NAD(P)-binding Rossmann-like Domain"/>
    <property type="match status" value="1"/>
</dbReference>
<dbReference type="EC" id="1.1.1.37" evidence="3"/>
<evidence type="ECO:0000256" key="3">
    <source>
        <dbReference type="ARBA" id="ARBA00012995"/>
    </source>
</evidence>
<dbReference type="InterPro" id="IPR015955">
    <property type="entry name" value="Lactate_DH/Glyco_Ohase_4_C"/>
</dbReference>
<reference evidence="11" key="1">
    <citation type="journal article" date="2020" name="J Insects Food Feed">
        <title>The yellow mealworm (Tenebrio molitor) genome: a resource for the emerging insects as food and feed industry.</title>
        <authorList>
            <person name="Eriksson T."/>
            <person name="Andere A."/>
            <person name="Kelstrup H."/>
            <person name="Emery V."/>
            <person name="Picard C."/>
        </authorList>
    </citation>
    <scope>NUCLEOTIDE SEQUENCE</scope>
    <source>
        <strain evidence="11">Stoneville</strain>
        <tissue evidence="11">Whole head</tissue>
    </source>
</reference>
<evidence type="ECO:0000256" key="7">
    <source>
        <dbReference type="ARBA" id="ARBA00023027"/>
    </source>
</evidence>
<dbReference type="GO" id="GO:0030060">
    <property type="term" value="F:L-malate dehydrogenase (NAD+) activity"/>
    <property type="evidence" value="ECO:0007669"/>
    <property type="project" value="UniProtKB-EC"/>
</dbReference>
<sequence>MFFFKSKITRRILTNPILYRRLTSLICPPPPSEPIVTVLDATSSVGVNLALLLKQNSHIKELRLYDEDSDTHPLAEDLNDIDTRTKVVPFTCRCLREAIKGVHLVISTGGCQNKIGQTQRELFDKNLDNVRNAAIFLAEFNPAAVYCIAKPPVEALVPMVSEEYKKAETYDPRKIIGVTTVASMVANTLIAYHLRRDPADVHCPVIGGLSPKTTIPVISQTKPTVEYNSVLTKQESVSVAGVVLLQKIYSKLQDAVANAEETLLSKGAMFCFSKAVAISRFVNLVLKALKGDKKAVECAFVAQTGHIGDFLPYMTSIVKLGSHGVASTHMPKINEFEIARLRAAMPHILEYVLLGQTFLHGDFSLPSKFKIKKSCDALLKEKVQECNLRAGIPCSN</sequence>
<gene>
    <name evidence="11" type="ORF">GEV33_010723</name>
</gene>
<proteinExistence type="inferred from homology"/>
<dbReference type="Gene3D" id="3.90.110.10">
    <property type="entry name" value="Lactate dehydrogenase/glycoside hydrolase, family 4, C-terminal"/>
    <property type="match status" value="1"/>
</dbReference>
<dbReference type="Proteomes" id="UP000719412">
    <property type="component" value="Unassembled WGS sequence"/>
</dbReference>
<accession>A0A8J6HCV2</accession>
<organism evidence="11 12">
    <name type="scientific">Tenebrio molitor</name>
    <name type="common">Yellow mealworm beetle</name>
    <dbReference type="NCBI Taxonomy" id="7067"/>
    <lineage>
        <taxon>Eukaryota</taxon>
        <taxon>Metazoa</taxon>
        <taxon>Ecdysozoa</taxon>
        <taxon>Arthropoda</taxon>
        <taxon>Hexapoda</taxon>
        <taxon>Insecta</taxon>
        <taxon>Pterygota</taxon>
        <taxon>Neoptera</taxon>
        <taxon>Endopterygota</taxon>
        <taxon>Coleoptera</taxon>
        <taxon>Polyphaga</taxon>
        <taxon>Cucujiformia</taxon>
        <taxon>Tenebrionidae</taxon>
        <taxon>Tenebrio</taxon>
    </lineage>
</organism>
<dbReference type="Pfam" id="PF02866">
    <property type="entry name" value="Ldh_1_C"/>
    <property type="match status" value="1"/>
</dbReference>
<evidence type="ECO:0000313" key="12">
    <source>
        <dbReference type="Proteomes" id="UP000719412"/>
    </source>
</evidence>
<dbReference type="SUPFAM" id="SSF51735">
    <property type="entry name" value="NAD(P)-binding Rossmann-fold domains"/>
    <property type="match status" value="1"/>
</dbReference>
<evidence type="ECO:0000256" key="5">
    <source>
        <dbReference type="ARBA" id="ARBA00022532"/>
    </source>
</evidence>
<evidence type="ECO:0000256" key="4">
    <source>
        <dbReference type="ARBA" id="ARBA00016075"/>
    </source>
</evidence>
<dbReference type="InterPro" id="IPR022383">
    <property type="entry name" value="Lactate/malate_DH_C"/>
</dbReference>
<evidence type="ECO:0000256" key="2">
    <source>
        <dbReference type="ARBA" id="ARBA00011738"/>
    </source>
</evidence>
<dbReference type="PANTHER" id="PTHR11540">
    <property type="entry name" value="MALATE AND LACTATE DEHYDROGENASE"/>
    <property type="match status" value="1"/>
</dbReference>
<comment type="subunit">
    <text evidence="2">Homodimer.</text>
</comment>
<keyword evidence="7" id="KW-0520">NAD</keyword>
<evidence type="ECO:0000256" key="8">
    <source>
        <dbReference type="RuleBase" id="RU003369"/>
    </source>
</evidence>
<keyword evidence="5" id="KW-0816">Tricarboxylic acid cycle</keyword>
<dbReference type="EMBL" id="JABDTM020026323">
    <property type="protein sequence ID" value="KAH0812067.1"/>
    <property type="molecule type" value="Genomic_DNA"/>
</dbReference>
<dbReference type="GO" id="GO:0005739">
    <property type="term" value="C:mitochondrion"/>
    <property type="evidence" value="ECO:0007669"/>
    <property type="project" value="TreeGrafter"/>
</dbReference>
<dbReference type="AlphaFoldDB" id="A0A8J6HCV2"/>
<dbReference type="PANTHER" id="PTHR11540:SF16">
    <property type="entry name" value="MALATE DEHYDROGENASE, MITOCHONDRIAL"/>
    <property type="match status" value="1"/>
</dbReference>
<protein>
    <recommendedName>
        <fullName evidence="4">Malate dehydrogenase, mitochondrial</fullName>
        <ecNumber evidence="3">1.1.1.37</ecNumber>
    </recommendedName>
</protein>
<reference evidence="11" key="2">
    <citation type="submission" date="2021-08" db="EMBL/GenBank/DDBJ databases">
        <authorList>
            <person name="Eriksson T."/>
        </authorList>
    </citation>
    <scope>NUCLEOTIDE SEQUENCE</scope>
    <source>
        <strain evidence="11">Stoneville</strain>
        <tissue evidence="11">Whole head</tissue>
    </source>
</reference>
<evidence type="ECO:0000256" key="6">
    <source>
        <dbReference type="ARBA" id="ARBA00023002"/>
    </source>
</evidence>
<comment type="similarity">
    <text evidence="1">Belongs to the LDH/MDH superfamily. MDH type 1 family.</text>
</comment>
<dbReference type="Pfam" id="PF00056">
    <property type="entry name" value="Ldh_1_N"/>
    <property type="match status" value="1"/>
</dbReference>
<evidence type="ECO:0000259" key="9">
    <source>
        <dbReference type="Pfam" id="PF00056"/>
    </source>
</evidence>
<evidence type="ECO:0000256" key="1">
    <source>
        <dbReference type="ARBA" id="ARBA00008824"/>
    </source>
</evidence>
<dbReference type="InterPro" id="IPR036291">
    <property type="entry name" value="NAD(P)-bd_dom_sf"/>
</dbReference>
<dbReference type="InterPro" id="IPR001236">
    <property type="entry name" value="Lactate/malate_DH_N"/>
</dbReference>
<keyword evidence="12" id="KW-1185">Reference proteome</keyword>
<feature type="domain" description="Lactate/malate dehydrogenase N-terminal" evidence="9">
    <location>
        <begin position="36"/>
        <end position="177"/>
    </location>
</feature>
<comment type="caution">
    <text evidence="11">The sequence shown here is derived from an EMBL/GenBank/DDBJ whole genome shotgun (WGS) entry which is preliminary data.</text>
</comment>
<keyword evidence="6 8" id="KW-0560">Oxidoreductase</keyword>
<feature type="domain" description="Lactate/malate dehydrogenase C-terminal" evidence="10">
    <location>
        <begin position="186"/>
        <end position="347"/>
    </location>
</feature>
<name>A0A8J6HCV2_TENMO</name>
<dbReference type="SUPFAM" id="SSF56327">
    <property type="entry name" value="LDH C-terminal domain-like"/>
    <property type="match status" value="1"/>
</dbReference>
<evidence type="ECO:0000313" key="11">
    <source>
        <dbReference type="EMBL" id="KAH0812067.1"/>
    </source>
</evidence>
<dbReference type="GO" id="GO:0006099">
    <property type="term" value="P:tricarboxylic acid cycle"/>
    <property type="evidence" value="ECO:0007669"/>
    <property type="project" value="UniProtKB-KW"/>
</dbReference>
<evidence type="ECO:0000259" key="10">
    <source>
        <dbReference type="Pfam" id="PF02866"/>
    </source>
</evidence>